<dbReference type="GO" id="GO:0015293">
    <property type="term" value="F:symporter activity"/>
    <property type="evidence" value="ECO:0007669"/>
    <property type="project" value="UniProtKB-KW"/>
</dbReference>
<dbReference type="Proteomes" id="UP000236630">
    <property type="component" value="Unassembled WGS sequence"/>
</dbReference>
<dbReference type="InterPro" id="IPR036513">
    <property type="entry name" value="STAS_dom_sf"/>
</dbReference>
<dbReference type="PANTHER" id="PTHR11814">
    <property type="entry name" value="SULFATE TRANSPORTER"/>
    <property type="match status" value="1"/>
</dbReference>
<evidence type="ECO:0000256" key="2">
    <source>
        <dbReference type="ARBA" id="ARBA00023032"/>
    </source>
</evidence>
<keyword evidence="5" id="KW-1185">Reference proteome</keyword>
<proteinExistence type="predicted"/>
<keyword evidence="1" id="KW-0769">Symport</keyword>
<dbReference type="CDD" id="cd07042">
    <property type="entry name" value="STAS_SulP_like_sulfate_transporter"/>
    <property type="match status" value="1"/>
</dbReference>
<gene>
    <name evidence="4" type="ORF">CUMW_061120</name>
</gene>
<protein>
    <recommendedName>
        <fullName evidence="3">STAS domain-containing protein</fullName>
    </recommendedName>
</protein>
<reference evidence="4 5" key="1">
    <citation type="journal article" date="2017" name="Front. Genet.">
        <title>Draft sequencing of the heterozygous diploid genome of Satsuma (Citrus unshiu Marc.) using a hybrid assembly approach.</title>
        <authorList>
            <person name="Shimizu T."/>
            <person name="Tanizawa Y."/>
            <person name="Mochizuki T."/>
            <person name="Nagasaki H."/>
            <person name="Yoshioka T."/>
            <person name="Toyoda A."/>
            <person name="Fujiyama A."/>
            <person name="Kaminuma E."/>
            <person name="Nakamura Y."/>
        </authorList>
    </citation>
    <scope>NUCLEOTIDE SEQUENCE [LARGE SCALE GENOMIC DNA]</scope>
    <source>
        <strain evidence="5">cv. Miyagawa wase</strain>
    </source>
</reference>
<dbReference type="AlphaFoldDB" id="A0A2H5NNZ9"/>
<accession>A0A2H5NNZ9</accession>
<dbReference type="Pfam" id="PF01740">
    <property type="entry name" value="STAS"/>
    <property type="match status" value="1"/>
</dbReference>
<keyword evidence="2" id="KW-0764">Sulfate transport</keyword>
<sequence length="103" mass="11521">MRWVTEEQDELEETTKRTIQAVIIDMSNLMNIDTSGILVLEELHKKLASNGIELVMASPRWQVIHKLKSAKLLDRIGKGCVYLSVAEAMEACLTSKFAALSNC</sequence>
<organism evidence="4 5">
    <name type="scientific">Citrus unshiu</name>
    <name type="common">Satsuma mandarin</name>
    <name type="synonym">Citrus nobilis var. unshiu</name>
    <dbReference type="NCBI Taxonomy" id="55188"/>
    <lineage>
        <taxon>Eukaryota</taxon>
        <taxon>Viridiplantae</taxon>
        <taxon>Streptophyta</taxon>
        <taxon>Embryophyta</taxon>
        <taxon>Tracheophyta</taxon>
        <taxon>Spermatophyta</taxon>
        <taxon>Magnoliopsida</taxon>
        <taxon>eudicotyledons</taxon>
        <taxon>Gunneridae</taxon>
        <taxon>Pentapetalae</taxon>
        <taxon>rosids</taxon>
        <taxon>malvids</taxon>
        <taxon>Sapindales</taxon>
        <taxon>Rutaceae</taxon>
        <taxon>Aurantioideae</taxon>
        <taxon>Citrus</taxon>
    </lineage>
</organism>
<evidence type="ECO:0000313" key="5">
    <source>
        <dbReference type="Proteomes" id="UP000236630"/>
    </source>
</evidence>
<evidence type="ECO:0000256" key="1">
    <source>
        <dbReference type="ARBA" id="ARBA00022847"/>
    </source>
</evidence>
<dbReference type="InterPro" id="IPR001902">
    <property type="entry name" value="SLC26A/SulP_fam"/>
</dbReference>
<evidence type="ECO:0000259" key="3">
    <source>
        <dbReference type="PROSITE" id="PS50801"/>
    </source>
</evidence>
<dbReference type="EMBL" id="BDQV01000014">
    <property type="protein sequence ID" value="GAY41661.1"/>
    <property type="molecule type" value="Genomic_DNA"/>
</dbReference>
<dbReference type="Gene3D" id="3.30.750.24">
    <property type="entry name" value="STAS domain"/>
    <property type="match status" value="1"/>
</dbReference>
<name>A0A2H5NNZ9_CITUN</name>
<dbReference type="GO" id="GO:0016020">
    <property type="term" value="C:membrane"/>
    <property type="evidence" value="ECO:0007669"/>
    <property type="project" value="InterPro"/>
</dbReference>
<feature type="domain" description="STAS" evidence="3">
    <location>
        <begin position="1"/>
        <end position="92"/>
    </location>
</feature>
<comment type="caution">
    <text evidence="4">The sequence shown here is derived from an EMBL/GenBank/DDBJ whole genome shotgun (WGS) entry which is preliminary data.</text>
</comment>
<dbReference type="SUPFAM" id="SSF52091">
    <property type="entry name" value="SpoIIaa-like"/>
    <property type="match status" value="1"/>
</dbReference>
<evidence type="ECO:0000313" key="4">
    <source>
        <dbReference type="EMBL" id="GAY41661.1"/>
    </source>
</evidence>
<keyword evidence="1" id="KW-0813">Transport</keyword>
<dbReference type="PROSITE" id="PS50801">
    <property type="entry name" value="STAS"/>
    <property type="match status" value="1"/>
</dbReference>
<dbReference type="InterPro" id="IPR002645">
    <property type="entry name" value="STAS_dom"/>
</dbReference>